<organism evidence="1 2">
    <name type="scientific">Pelatocladus maniniholoensis HA4357-MV3</name>
    <dbReference type="NCBI Taxonomy" id="1117104"/>
    <lineage>
        <taxon>Bacteria</taxon>
        <taxon>Bacillati</taxon>
        <taxon>Cyanobacteriota</taxon>
        <taxon>Cyanophyceae</taxon>
        <taxon>Nostocales</taxon>
        <taxon>Nostocaceae</taxon>
        <taxon>Pelatocladus</taxon>
    </lineage>
</organism>
<evidence type="ECO:0000313" key="2">
    <source>
        <dbReference type="Proteomes" id="UP000813215"/>
    </source>
</evidence>
<name>A0A9E3H9Q8_9NOST</name>
<sequence length="182" mass="21134">MNKPLGYYGLSHDNPLIKDIAEEWGEGLERLRPIDKYWLIARLATEAHLQSPDWETTLSEEALEIDDRLDEVPFPLLLQLGRALFERDKPLGFWGFDHINSPKLIEDMVETWGAALEGCPDGDACWLIARMAQAAWSHLADKLDEWESDQAEEVVGRKHQLSFYEKLWLIQALLMLEERFRD</sequence>
<comment type="caution">
    <text evidence="1">The sequence shown here is derived from an EMBL/GenBank/DDBJ whole genome shotgun (WGS) entry which is preliminary data.</text>
</comment>
<dbReference type="Proteomes" id="UP000813215">
    <property type="component" value="Unassembled WGS sequence"/>
</dbReference>
<reference evidence="1" key="1">
    <citation type="submission" date="2021-05" db="EMBL/GenBank/DDBJ databases">
        <authorList>
            <person name="Pietrasiak N."/>
            <person name="Ward R."/>
            <person name="Stajich J.E."/>
            <person name="Kurbessoian T."/>
        </authorList>
    </citation>
    <scope>NUCLEOTIDE SEQUENCE</scope>
    <source>
        <strain evidence="1">HA4357-MV3</strain>
    </source>
</reference>
<accession>A0A9E3H9Q8</accession>
<protein>
    <submittedName>
        <fullName evidence="1">Uncharacterized protein</fullName>
    </submittedName>
</protein>
<dbReference type="EMBL" id="JAHHHW010000089">
    <property type="protein sequence ID" value="MBW4432636.1"/>
    <property type="molecule type" value="Genomic_DNA"/>
</dbReference>
<evidence type="ECO:0000313" key="1">
    <source>
        <dbReference type="EMBL" id="MBW4432636.1"/>
    </source>
</evidence>
<gene>
    <name evidence="1" type="ORF">KME28_13110</name>
</gene>
<reference evidence="1" key="2">
    <citation type="journal article" date="2022" name="Microbiol. Resour. Announc.">
        <title>Metagenome Sequencing to Explore Phylogenomics of Terrestrial Cyanobacteria.</title>
        <authorList>
            <person name="Ward R.D."/>
            <person name="Stajich J.E."/>
            <person name="Johansen J.R."/>
            <person name="Huntemann M."/>
            <person name="Clum A."/>
            <person name="Foster B."/>
            <person name="Foster B."/>
            <person name="Roux S."/>
            <person name="Palaniappan K."/>
            <person name="Varghese N."/>
            <person name="Mukherjee S."/>
            <person name="Reddy T.B.K."/>
            <person name="Daum C."/>
            <person name="Copeland A."/>
            <person name="Chen I.A."/>
            <person name="Ivanova N.N."/>
            <person name="Kyrpides N.C."/>
            <person name="Shapiro N."/>
            <person name="Eloe-Fadrosh E.A."/>
            <person name="Pietrasiak N."/>
        </authorList>
    </citation>
    <scope>NUCLEOTIDE SEQUENCE</scope>
    <source>
        <strain evidence="1">HA4357-MV3</strain>
    </source>
</reference>
<proteinExistence type="predicted"/>
<dbReference type="AlphaFoldDB" id="A0A9E3H9Q8"/>